<evidence type="ECO:0008006" key="3">
    <source>
        <dbReference type="Google" id="ProtNLM"/>
    </source>
</evidence>
<feature type="transmembrane region" description="Helical" evidence="1">
    <location>
        <begin position="20"/>
        <end position="40"/>
    </location>
</feature>
<dbReference type="KEGG" id="osu:NT6N_08600"/>
<evidence type="ECO:0000256" key="1">
    <source>
        <dbReference type="SAM" id="Phobius"/>
    </source>
</evidence>
<name>A0AAT9FIQ9_9BACT</name>
<accession>A0AAT9FIQ9</accession>
<dbReference type="Gene3D" id="3.10.310.50">
    <property type="match status" value="1"/>
</dbReference>
<keyword evidence="1" id="KW-0472">Membrane</keyword>
<evidence type="ECO:0000313" key="2">
    <source>
        <dbReference type="EMBL" id="BDS05820.1"/>
    </source>
</evidence>
<gene>
    <name evidence="2" type="ORF">NT6N_08600</name>
</gene>
<reference evidence="2" key="1">
    <citation type="submission" date="2024-07" db="EMBL/GenBank/DDBJ databases">
        <title>Complete genome sequence of Verrucomicrobiaceae bacterium NT6N.</title>
        <authorList>
            <person name="Huang C."/>
            <person name="Takami H."/>
            <person name="Hamasaki K."/>
        </authorList>
    </citation>
    <scope>NUCLEOTIDE SEQUENCE</scope>
    <source>
        <strain evidence="2">NT6N</strain>
    </source>
</reference>
<dbReference type="EMBL" id="AP026866">
    <property type="protein sequence ID" value="BDS05820.1"/>
    <property type="molecule type" value="Genomic_DNA"/>
</dbReference>
<organism evidence="2">
    <name type="scientific">Oceaniferula spumae</name>
    <dbReference type="NCBI Taxonomy" id="2979115"/>
    <lineage>
        <taxon>Bacteria</taxon>
        <taxon>Pseudomonadati</taxon>
        <taxon>Verrucomicrobiota</taxon>
        <taxon>Verrucomicrobiia</taxon>
        <taxon>Verrucomicrobiales</taxon>
        <taxon>Verrucomicrobiaceae</taxon>
        <taxon>Oceaniferula</taxon>
    </lineage>
</organism>
<keyword evidence="1" id="KW-0812">Transmembrane</keyword>
<proteinExistence type="predicted"/>
<protein>
    <recommendedName>
        <fullName evidence="3">TPM domain-containing protein</fullName>
    </recommendedName>
</protein>
<feature type="transmembrane region" description="Helical" evidence="1">
    <location>
        <begin position="216"/>
        <end position="236"/>
    </location>
</feature>
<sequence>MTTLATGMNSISGLSSIVRWLNVFMYAALMLTGSVVTAQVDEKDAIARASEPFVVPPRPINHVLDQARWLNGEEREKIQEELSRRFIEQQVDTYLVILKDTPPQGTQAFAQQVGAVWSRAPVWCVVMIVPADAAGVHVAGSGVEIPQPTIEKALADALKRAKRENTPKERALAACTECADDLRYVYAANLRKTERNVEARDKMIVGKTQKIKKLKLLAIAAGILMIIGVAALIFIIRKLKRRRASFTFPDTVWRERFLGPHSGGSGIVVGFQRQDTE</sequence>
<dbReference type="AlphaFoldDB" id="A0AAT9FIQ9"/>
<keyword evidence="1" id="KW-1133">Transmembrane helix</keyword>